<proteinExistence type="predicted"/>
<dbReference type="GO" id="GO:0030241">
    <property type="term" value="P:skeletal muscle myosin thick filament assembly"/>
    <property type="evidence" value="ECO:0007669"/>
    <property type="project" value="TreeGrafter"/>
</dbReference>
<evidence type="ECO:0008006" key="3">
    <source>
        <dbReference type="Google" id="ProtNLM"/>
    </source>
</evidence>
<dbReference type="GO" id="GO:0030674">
    <property type="term" value="F:protein-macromolecule adaptor activity"/>
    <property type="evidence" value="ECO:0007669"/>
    <property type="project" value="TreeGrafter"/>
</dbReference>
<comment type="caution">
    <text evidence="1">The sequence shown here is derived from an EMBL/GenBank/DDBJ whole genome shotgun (WGS) entry which is preliminary data.</text>
</comment>
<dbReference type="GO" id="GO:0003009">
    <property type="term" value="P:skeletal muscle contraction"/>
    <property type="evidence" value="ECO:0007669"/>
    <property type="project" value="TreeGrafter"/>
</dbReference>
<dbReference type="GO" id="GO:0008307">
    <property type="term" value="F:structural constituent of muscle"/>
    <property type="evidence" value="ECO:0007669"/>
    <property type="project" value="TreeGrafter"/>
</dbReference>
<dbReference type="GO" id="GO:0048769">
    <property type="term" value="P:sarcomerogenesis"/>
    <property type="evidence" value="ECO:0007669"/>
    <property type="project" value="TreeGrafter"/>
</dbReference>
<name>A0AA88MVZ4_CHASR</name>
<dbReference type="GO" id="GO:0035995">
    <property type="term" value="P:detection of muscle stretch"/>
    <property type="evidence" value="ECO:0007669"/>
    <property type="project" value="TreeGrafter"/>
</dbReference>
<dbReference type="GO" id="GO:0055008">
    <property type="term" value="P:cardiac muscle tissue morphogenesis"/>
    <property type="evidence" value="ECO:0007669"/>
    <property type="project" value="TreeGrafter"/>
</dbReference>
<organism evidence="1 2">
    <name type="scientific">Channa striata</name>
    <name type="common">Snakehead murrel</name>
    <name type="synonym">Ophicephalus striatus</name>
    <dbReference type="NCBI Taxonomy" id="64152"/>
    <lineage>
        <taxon>Eukaryota</taxon>
        <taxon>Metazoa</taxon>
        <taxon>Chordata</taxon>
        <taxon>Craniata</taxon>
        <taxon>Vertebrata</taxon>
        <taxon>Euteleostomi</taxon>
        <taxon>Actinopterygii</taxon>
        <taxon>Neopterygii</taxon>
        <taxon>Teleostei</taxon>
        <taxon>Neoteleostei</taxon>
        <taxon>Acanthomorphata</taxon>
        <taxon>Anabantaria</taxon>
        <taxon>Anabantiformes</taxon>
        <taxon>Channoidei</taxon>
        <taxon>Channidae</taxon>
        <taxon>Channa</taxon>
    </lineage>
</organism>
<protein>
    <recommendedName>
        <fullName evidence="3">Telethonin</fullName>
    </recommendedName>
</protein>
<dbReference type="Gene3D" id="2.20.160.10">
    <property type="entry name" value="titin domain like"/>
    <property type="match status" value="1"/>
</dbReference>
<dbReference type="GO" id="GO:0070080">
    <property type="term" value="F:titin Z domain binding"/>
    <property type="evidence" value="ECO:0007669"/>
    <property type="project" value="TreeGrafter"/>
</dbReference>
<dbReference type="Proteomes" id="UP001187415">
    <property type="component" value="Unassembled WGS sequence"/>
</dbReference>
<reference evidence="1" key="1">
    <citation type="submission" date="2023-07" db="EMBL/GenBank/DDBJ databases">
        <title>Chromosome-level Genome Assembly of Striped Snakehead (Channa striata).</title>
        <authorList>
            <person name="Liu H."/>
        </authorList>
    </citation>
    <scope>NUCLEOTIDE SEQUENCE</scope>
    <source>
        <strain evidence="1">Gz</strain>
        <tissue evidence="1">Muscle</tissue>
    </source>
</reference>
<dbReference type="GO" id="GO:0031432">
    <property type="term" value="F:titin binding"/>
    <property type="evidence" value="ECO:0007669"/>
    <property type="project" value="TreeGrafter"/>
</dbReference>
<dbReference type="InterPro" id="IPR015667">
    <property type="entry name" value="Telethonin"/>
</dbReference>
<accession>A0AA88MVZ4</accession>
<dbReference type="EMBL" id="JAUPFM010000008">
    <property type="protein sequence ID" value="KAK2844235.1"/>
    <property type="molecule type" value="Genomic_DNA"/>
</dbReference>
<evidence type="ECO:0000313" key="2">
    <source>
        <dbReference type="Proteomes" id="UP001187415"/>
    </source>
</evidence>
<dbReference type="InterPro" id="IPR023111">
    <property type="entry name" value="Titin-like_dom_sf"/>
</dbReference>
<dbReference type="AlphaFoldDB" id="A0AA88MVZ4"/>
<dbReference type="PANTHER" id="PTHR15143">
    <property type="entry name" value="TELETHONIN"/>
    <property type="match status" value="1"/>
</dbReference>
<sequence length="165" mass="19187">MHCVSRGGCYLVNSYCDLQEDDHWKRESYQACWLGLVIETRPQYRLTLSETDNSRRESYKQQQVVHLLVERTPSQTLKLGSHNKAMTEYQLPFFNTSRDLHQATTTFGLSQKQEPIILEKVDSKIDKQKAPALTQDLSKPVRVNFRASSLMASPREVSQRVQRRE</sequence>
<keyword evidence="2" id="KW-1185">Reference proteome</keyword>
<dbReference type="Pfam" id="PF09470">
    <property type="entry name" value="Telethonin"/>
    <property type="match status" value="1"/>
</dbReference>
<dbReference type="GO" id="GO:0055003">
    <property type="term" value="P:cardiac myofibril assembly"/>
    <property type="evidence" value="ECO:0007669"/>
    <property type="project" value="TreeGrafter"/>
</dbReference>
<evidence type="ECO:0000313" key="1">
    <source>
        <dbReference type="EMBL" id="KAK2844235.1"/>
    </source>
</evidence>
<dbReference type="GO" id="GO:0060048">
    <property type="term" value="P:cardiac muscle contraction"/>
    <property type="evidence" value="ECO:0007669"/>
    <property type="project" value="TreeGrafter"/>
</dbReference>
<gene>
    <name evidence="1" type="ORF">Q5P01_010894</name>
</gene>
<dbReference type="PANTHER" id="PTHR15143:SF0">
    <property type="entry name" value="TELETHONIN"/>
    <property type="match status" value="1"/>
</dbReference>
<dbReference type="GO" id="GO:0030240">
    <property type="term" value="P:skeletal muscle thin filament assembly"/>
    <property type="evidence" value="ECO:0007669"/>
    <property type="project" value="TreeGrafter"/>
</dbReference>
<dbReference type="GO" id="GO:0030018">
    <property type="term" value="C:Z disc"/>
    <property type="evidence" value="ECO:0007669"/>
    <property type="project" value="TreeGrafter"/>
</dbReference>